<proteinExistence type="predicted"/>
<evidence type="ECO:0000256" key="1">
    <source>
        <dbReference type="ARBA" id="ARBA00022734"/>
    </source>
</evidence>
<dbReference type="Proteomes" id="UP000095287">
    <property type="component" value="Unplaced"/>
</dbReference>
<dbReference type="WBParaSite" id="L893_g32065.t1">
    <property type="protein sequence ID" value="L893_g32065.t1"/>
    <property type="gene ID" value="L893_g32065"/>
</dbReference>
<protein>
    <recommendedName>
        <fullName evidence="2">Galectin</fullName>
    </recommendedName>
</protein>
<sequence length="353" mass="39941">MLHDGVDVSHTNSALRIVLRKRLPFVYPPFLMALKVLTLLFTLLGTTSAFVYFKQDGYNESNFFVDPSFTEPGMLNIRLNSALGVFGVVKIAGTMFHNGKKPMDDPKLDVVFRNKVGEWSYALHVNMSSERAARITLGTGREMDPQRFFIDRGSDFVLHFRFQNSVVQIFLNYVSVAEAPIEKPFGANMIDHIAILGDVALKEVNYGRGNPLRSEMDIFGGTYVNLPMLKEGRIVITGIVFDDIRIDLYNEDSNSKTIMFHFNARFKEKKVIRNDLMGGLWGSEERTGGFPFAKDEGLTEITLHVLSSGIKCFVNGVHFVDYIPRTVSPPNTLLDFMRNLHVEGIHLYNVLWS</sequence>
<name>A0A1I8A304_9BILA</name>
<feature type="domain" description="Galectin" evidence="4">
    <location>
        <begin position="220"/>
        <end position="353"/>
    </location>
</feature>
<dbReference type="SUPFAM" id="SSF49899">
    <property type="entry name" value="Concanavalin A-like lectins/glucanases"/>
    <property type="match status" value="1"/>
</dbReference>
<dbReference type="GO" id="GO:0030246">
    <property type="term" value="F:carbohydrate binding"/>
    <property type="evidence" value="ECO:0007669"/>
    <property type="project" value="UniProtKB-UniRule"/>
</dbReference>
<dbReference type="SMART" id="SM00908">
    <property type="entry name" value="Gal-bind_lectin"/>
    <property type="match status" value="1"/>
</dbReference>
<keyword evidence="3" id="KW-1133">Transmembrane helix</keyword>
<dbReference type="PROSITE" id="PS51304">
    <property type="entry name" value="GALECTIN"/>
    <property type="match status" value="1"/>
</dbReference>
<accession>A0A1I8A304</accession>
<keyword evidence="5" id="KW-1185">Reference proteome</keyword>
<organism evidence="5 6">
    <name type="scientific">Steinernema glaseri</name>
    <dbReference type="NCBI Taxonomy" id="37863"/>
    <lineage>
        <taxon>Eukaryota</taxon>
        <taxon>Metazoa</taxon>
        <taxon>Ecdysozoa</taxon>
        <taxon>Nematoda</taxon>
        <taxon>Chromadorea</taxon>
        <taxon>Rhabditida</taxon>
        <taxon>Tylenchina</taxon>
        <taxon>Panagrolaimomorpha</taxon>
        <taxon>Strongyloidoidea</taxon>
        <taxon>Steinernematidae</taxon>
        <taxon>Steinernema</taxon>
    </lineage>
</organism>
<dbReference type="AlphaFoldDB" id="A0A1I8A304"/>
<keyword evidence="1 2" id="KW-0430">Lectin</keyword>
<evidence type="ECO:0000313" key="6">
    <source>
        <dbReference type="WBParaSite" id="L893_g32065.t1"/>
    </source>
</evidence>
<evidence type="ECO:0000256" key="3">
    <source>
        <dbReference type="SAM" id="Phobius"/>
    </source>
</evidence>
<keyword evidence="3" id="KW-0472">Membrane</keyword>
<dbReference type="SMART" id="SM00276">
    <property type="entry name" value="GLECT"/>
    <property type="match status" value="1"/>
</dbReference>
<dbReference type="InterPro" id="IPR044156">
    <property type="entry name" value="Galectin-like"/>
</dbReference>
<dbReference type="CDD" id="cd00070">
    <property type="entry name" value="GLECT"/>
    <property type="match status" value="1"/>
</dbReference>
<evidence type="ECO:0000256" key="2">
    <source>
        <dbReference type="RuleBase" id="RU102079"/>
    </source>
</evidence>
<evidence type="ECO:0000259" key="4">
    <source>
        <dbReference type="PROSITE" id="PS51304"/>
    </source>
</evidence>
<feature type="transmembrane region" description="Helical" evidence="3">
    <location>
        <begin position="73"/>
        <end position="93"/>
    </location>
</feature>
<evidence type="ECO:0000313" key="5">
    <source>
        <dbReference type="Proteomes" id="UP000095287"/>
    </source>
</evidence>
<dbReference type="PANTHER" id="PTHR11346:SF147">
    <property type="entry name" value="GALECTIN"/>
    <property type="match status" value="1"/>
</dbReference>
<dbReference type="Gene3D" id="2.60.120.200">
    <property type="match status" value="2"/>
</dbReference>
<dbReference type="InterPro" id="IPR001079">
    <property type="entry name" value="Galectin_CRD"/>
</dbReference>
<dbReference type="PANTHER" id="PTHR11346">
    <property type="entry name" value="GALECTIN"/>
    <property type="match status" value="1"/>
</dbReference>
<feature type="transmembrane region" description="Helical" evidence="3">
    <location>
        <begin position="30"/>
        <end position="53"/>
    </location>
</feature>
<dbReference type="InterPro" id="IPR013320">
    <property type="entry name" value="ConA-like_dom_sf"/>
</dbReference>
<dbReference type="Pfam" id="PF00337">
    <property type="entry name" value="Gal-bind_lectin"/>
    <property type="match status" value="1"/>
</dbReference>
<keyword evidence="3" id="KW-0812">Transmembrane</keyword>
<reference evidence="6" key="1">
    <citation type="submission" date="2016-11" db="UniProtKB">
        <authorList>
            <consortium name="WormBaseParasite"/>
        </authorList>
    </citation>
    <scope>IDENTIFICATION</scope>
</reference>